<reference evidence="9 10" key="1">
    <citation type="submission" date="2020-10" db="EMBL/GenBank/DDBJ databases">
        <title>Phylogeny of dyella-like bacteria.</title>
        <authorList>
            <person name="Fu J."/>
        </authorList>
    </citation>
    <scope>NUCLEOTIDE SEQUENCE [LARGE SCALE GENOMIC DNA]</scope>
    <source>
        <strain evidence="9 10">JP1</strain>
    </source>
</reference>
<dbReference type="InterPro" id="IPR020610">
    <property type="entry name" value="Thiolase_AS"/>
</dbReference>
<dbReference type="GO" id="GO:0003988">
    <property type="term" value="F:acetyl-CoA C-acyltransferase activity"/>
    <property type="evidence" value="ECO:0007669"/>
    <property type="project" value="UniProtKB-EC"/>
</dbReference>
<accession>A0ABW8JES5</accession>
<dbReference type="Gene3D" id="3.40.47.10">
    <property type="match status" value="1"/>
</dbReference>
<dbReference type="NCBIfam" id="TIGR01930">
    <property type="entry name" value="AcCoA-C-Actrans"/>
    <property type="match status" value="1"/>
</dbReference>
<protein>
    <recommendedName>
        <fullName evidence="5">acetyl-CoA C-acyltransferase</fullName>
        <ecNumber evidence="5">2.3.1.16</ecNumber>
    </recommendedName>
</protein>
<dbReference type="InterPro" id="IPR020617">
    <property type="entry name" value="Thiolase_C"/>
</dbReference>
<evidence type="ECO:0000256" key="2">
    <source>
        <dbReference type="ARBA" id="ARBA00010982"/>
    </source>
</evidence>
<dbReference type="Proteomes" id="UP001620461">
    <property type="component" value="Unassembled WGS sequence"/>
</dbReference>
<evidence type="ECO:0000256" key="6">
    <source>
        <dbReference type="RuleBase" id="RU003557"/>
    </source>
</evidence>
<dbReference type="InterPro" id="IPR002155">
    <property type="entry name" value="Thiolase"/>
</dbReference>
<dbReference type="EC" id="2.3.1.16" evidence="5"/>
<dbReference type="InterPro" id="IPR016039">
    <property type="entry name" value="Thiolase-like"/>
</dbReference>
<dbReference type="PROSITE" id="PS00099">
    <property type="entry name" value="THIOLASE_3"/>
    <property type="match status" value="1"/>
</dbReference>
<evidence type="ECO:0000256" key="5">
    <source>
        <dbReference type="ARBA" id="ARBA00024073"/>
    </source>
</evidence>
<organism evidence="9 10">
    <name type="scientific">Dyella jejuensis</name>
    <dbReference type="NCBI Taxonomy" id="1432009"/>
    <lineage>
        <taxon>Bacteria</taxon>
        <taxon>Pseudomonadati</taxon>
        <taxon>Pseudomonadota</taxon>
        <taxon>Gammaproteobacteria</taxon>
        <taxon>Lysobacterales</taxon>
        <taxon>Rhodanobacteraceae</taxon>
        <taxon>Dyella</taxon>
    </lineage>
</organism>
<evidence type="ECO:0000256" key="3">
    <source>
        <dbReference type="ARBA" id="ARBA00022679"/>
    </source>
</evidence>
<evidence type="ECO:0000259" key="7">
    <source>
        <dbReference type="Pfam" id="PF00108"/>
    </source>
</evidence>
<dbReference type="CDD" id="cd00751">
    <property type="entry name" value="thiolase"/>
    <property type="match status" value="1"/>
</dbReference>
<keyword evidence="3 6" id="KW-0808">Transferase</keyword>
<dbReference type="PROSITE" id="PS00098">
    <property type="entry name" value="THIOLASE_1"/>
    <property type="match status" value="1"/>
</dbReference>
<dbReference type="InterPro" id="IPR020616">
    <property type="entry name" value="Thiolase_N"/>
</dbReference>
<dbReference type="PIRSF" id="PIRSF000429">
    <property type="entry name" value="Ac-CoA_Ac_transf"/>
    <property type="match status" value="1"/>
</dbReference>
<proteinExistence type="inferred from homology"/>
<dbReference type="EMBL" id="JADIKJ010000001">
    <property type="protein sequence ID" value="MFK2898795.1"/>
    <property type="molecule type" value="Genomic_DNA"/>
</dbReference>
<evidence type="ECO:0000313" key="10">
    <source>
        <dbReference type="Proteomes" id="UP001620461"/>
    </source>
</evidence>
<dbReference type="Pfam" id="PF02803">
    <property type="entry name" value="Thiolase_C"/>
    <property type="match status" value="1"/>
</dbReference>
<feature type="domain" description="Thiolase C-terminal" evidence="8">
    <location>
        <begin position="278"/>
        <end position="399"/>
    </location>
</feature>
<dbReference type="InterPro" id="IPR020615">
    <property type="entry name" value="Thiolase_acyl_enz_int_AS"/>
</dbReference>
<comment type="caution">
    <text evidence="9">The sequence shown here is derived from an EMBL/GenBank/DDBJ whole genome shotgun (WGS) entry which is preliminary data.</text>
</comment>
<dbReference type="Pfam" id="PF00108">
    <property type="entry name" value="Thiolase_N"/>
    <property type="match status" value="1"/>
</dbReference>
<gene>
    <name evidence="9" type="ORF">ISP15_00395</name>
</gene>
<feature type="domain" description="Thiolase N-terminal" evidence="7">
    <location>
        <begin position="9"/>
        <end position="271"/>
    </location>
</feature>
<comment type="pathway">
    <text evidence="1">Lipid metabolism.</text>
</comment>
<evidence type="ECO:0000313" key="9">
    <source>
        <dbReference type="EMBL" id="MFK2898795.1"/>
    </source>
</evidence>
<sequence length="401" mass="42280">MTKQVQDAYIVAATRTPVGKAPRGVFRNTRPDDMLAHVIRAVMAQAPGVDPHRIGDAVIGCAMPEAEQGMNVARIGVLLAGLPDTVPGVTINRFCSSGLQAVAMAADRIRLGEADLMLAGGTESMSMVPMMGHKVAMNPAIFDNEHIGIAYGMGITAENVAKQWKVSREQQDAFAVESHRRALAAIAAGEFKDEITPFQLNDRYPDLATRGIKTDSRIIDIDEGPRAGTTQEILAKLKTVFRNGQFGGTVTAGNSSQTSDGAGAVLLASEQAIKDYGLTPLARFVGYSVAGVRPEVMGIGPKEAIPKALKQTGIKQDQLDWIELNEAFAAQALAVIGDLGLDTSKVNPLGGAIALGHPLGATGAIRVATLLHGLRRRKQKYGMVTMCIGTGMGAAGIFEAL</sequence>
<dbReference type="RefSeq" id="WP_404543824.1">
    <property type="nucleotide sequence ID" value="NZ_JADIKJ010000001.1"/>
</dbReference>
<keyword evidence="4 6" id="KW-0012">Acyltransferase</keyword>
<name>A0ABW8JES5_9GAMM</name>
<keyword evidence="10" id="KW-1185">Reference proteome</keyword>
<evidence type="ECO:0000259" key="8">
    <source>
        <dbReference type="Pfam" id="PF02803"/>
    </source>
</evidence>
<dbReference type="NCBIfam" id="NF006553">
    <property type="entry name" value="PRK09052.1"/>
    <property type="match status" value="1"/>
</dbReference>
<dbReference type="SUPFAM" id="SSF53901">
    <property type="entry name" value="Thiolase-like"/>
    <property type="match status" value="2"/>
</dbReference>
<dbReference type="InterPro" id="IPR020613">
    <property type="entry name" value="Thiolase_CS"/>
</dbReference>
<dbReference type="PANTHER" id="PTHR43853:SF21">
    <property type="entry name" value="STEROID 3-KETOACYL-COA THIOLASE"/>
    <property type="match status" value="1"/>
</dbReference>
<dbReference type="PROSITE" id="PS00737">
    <property type="entry name" value="THIOLASE_2"/>
    <property type="match status" value="1"/>
</dbReference>
<dbReference type="PANTHER" id="PTHR43853">
    <property type="entry name" value="3-KETOACYL-COA THIOLASE, PEROXISOMAL"/>
    <property type="match status" value="1"/>
</dbReference>
<comment type="similarity">
    <text evidence="2 6">Belongs to the thiolase-like superfamily. Thiolase family.</text>
</comment>
<evidence type="ECO:0000256" key="4">
    <source>
        <dbReference type="ARBA" id="ARBA00023315"/>
    </source>
</evidence>
<dbReference type="InterPro" id="IPR050215">
    <property type="entry name" value="Thiolase-like_sf_Thiolase"/>
</dbReference>
<evidence type="ECO:0000256" key="1">
    <source>
        <dbReference type="ARBA" id="ARBA00005189"/>
    </source>
</evidence>